<reference evidence="3" key="1">
    <citation type="journal article" date="2014" name="Int. J. Syst. Evol. Microbiol.">
        <title>Complete genome sequence of Corynebacterium casei LMG S-19264T (=DSM 44701T), isolated from a smear-ripened cheese.</title>
        <authorList>
            <consortium name="US DOE Joint Genome Institute (JGI-PGF)"/>
            <person name="Walter F."/>
            <person name="Albersmeier A."/>
            <person name="Kalinowski J."/>
            <person name="Ruckert C."/>
        </authorList>
    </citation>
    <scope>NUCLEOTIDE SEQUENCE</scope>
    <source>
        <strain evidence="3">VKM Ac-2007</strain>
    </source>
</reference>
<evidence type="ECO:0000259" key="2">
    <source>
        <dbReference type="Pfam" id="PF01526"/>
    </source>
</evidence>
<accession>A0A9W6MIM8</accession>
<evidence type="ECO:0000313" key="4">
    <source>
        <dbReference type="Proteomes" id="UP001143474"/>
    </source>
</evidence>
<dbReference type="EMBL" id="BSEV01000050">
    <property type="protein sequence ID" value="GLK15370.1"/>
    <property type="molecule type" value="Genomic_DNA"/>
</dbReference>
<organism evidence="3 4">
    <name type="scientific">Streptosporangium carneum</name>
    <dbReference type="NCBI Taxonomy" id="47481"/>
    <lineage>
        <taxon>Bacteria</taxon>
        <taxon>Bacillati</taxon>
        <taxon>Actinomycetota</taxon>
        <taxon>Actinomycetes</taxon>
        <taxon>Streptosporangiales</taxon>
        <taxon>Streptosporangiaceae</taxon>
        <taxon>Streptosporangium</taxon>
    </lineage>
</organism>
<gene>
    <name evidence="3" type="ORF">GCM10017600_87830</name>
</gene>
<feature type="region of interest" description="Disordered" evidence="1">
    <location>
        <begin position="152"/>
        <end position="192"/>
    </location>
</feature>
<feature type="domain" description="Tn3 transposase DDE" evidence="2">
    <location>
        <begin position="2"/>
        <end position="154"/>
    </location>
</feature>
<name>A0A9W6MIM8_9ACTN</name>
<dbReference type="GO" id="GO:0004803">
    <property type="term" value="F:transposase activity"/>
    <property type="evidence" value="ECO:0007669"/>
    <property type="project" value="InterPro"/>
</dbReference>
<dbReference type="Proteomes" id="UP001143474">
    <property type="component" value="Unassembled WGS sequence"/>
</dbReference>
<dbReference type="Pfam" id="PF01526">
    <property type="entry name" value="DDE_Tnp_Tn3"/>
    <property type="match status" value="1"/>
</dbReference>
<dbReference type="InterPro" id="IPR002513">
    <property type="entry name" value="Tn3_Tnp_DDE_dom"/>
</dbReference>
<sequence length="216" mass="22450">MSLAALIVTEACNVGLVPIEKPNVPALTRARLQQVDQGYLRGETIAAANARLIAAQSGIGIVRHRGSGHIASADGLRFVVPVQSLHAGHNPIYFGRQRGAAWLNVVNDQVMGIGGLVVSGTLRDSLFILDAMFNLDGGRRPETIITDTASYSASSSGCSRSAATSSPHASPTWPTPGCGAPTPQPPTARWTTCPATSSAWIGSAPTGATRCAWPAR</sequence>
<protein>
    <recommendedName>
        <fullName evidence="2">Tn3 transposase DDE domain-containing protein</fullName>
    </recommendedName>
</protein>
<evidence type="ECO:0000313" key="3">
    <source>
        <dbReference type="EMBL" id="GLK15370.1"/>
    </source>
</evidence>
<reference evidence="3" key="2">
    <citation type="submission" date="2023-01" db="EMBL/GenBank/DDBJ databases">
        <authorList>
            <person name="Sun Q."/>
            <person name="Evtushenko L."/>
        </authorList>
    </citation>
    <scope>NUCLEOTIDE SEQUENCE</scope>
    <source>
        <strain evidence="3">VKM Ac-2007</strain>
    </source>
</reference>
<evidence type="ECO:0000256" key="1">
    <source>
        <dbReference type="SAM" id="MobiDB-lite"/>
    </source>
</evidence>
<dbReference type="GO" id="GO:0006313">
    <property type="term" value="P:DNA transposition"/>
    <property type="evidence" value="ECO:0007669"/>
    <property type="project" value="InterPro"/>
</dbReference>
<comment type="caution">
    <text evidence="3">The sequence shown here is derived from an EMBL/GenBank/DDBJ whole genome shotgun (WGS) entry which is preliminary data.</text>
</comment>
<feature type="compositionally biased region" description="Low complexity" evidence="1">
    <location>
        <begin position="152"/>
        <end position="176"/>
    </location>
</feature>
<proteinExistence type="predicted"/>
<keyword evidence="4" id="KW-1185">Reference proteome</keyword>
<dbReference type="AlphaFoldDB" id="A0A9W6MIM8"/>